<dbReference type="GO" id="GO:0000462">
    <property type="term" value="P:maturation of SSU-rRNA from tricistronic rRNA transcript (SSU-rRNA, 5.8S rRNA, LSU-rRNA)"/>
    <property type="evidence" value="ECO:0007669"/>
    <property type="project" value="TreeGrafter"/>
</dbReference>
<dbReference type="GO" id="GO:0045943">
    <property type="term" value="P:positive regulation of transcription by RNA polymerase I"/>
    <property type="evidence" value="ECO:0007669"/>
    <property type="project" value="TreeGrafter"/>
</dbReference>
<evidence type="ECO:0000313" key="3">
    <source>
        <dbReference type="EMBL" id="ETO20704.1"/>
    </source>
</evidence>
<evidence type="ECO:0000313" key="4">
    <source>
        <dbReference type="Proteomes" id="UP000023152"/>
    </source>
</evidence>
<dbReference type="AlphaFoldDB" id="X6N4L7"/>
<dbReference type="OrthoDB" id="31183at2759"/>
<feature type="compositionally biased region" description="Basic residues" evidence="2">
    <location>
        <begin position="24"/>
        <end position="39"/>
    </location>
</feature>
<dbReference type="GO" id="GO:0030686">
    <property type="term" value="C:90S preribosome"/>
    <property type="evidence" value="ECO:0007669"/>
    <property type="project" value="TreeGrafter"/>
</dbReference>
<evidence type="ECO:0000256" key="1">
    <source>
        <dbReference type="RuleBase" id="RU367065"/>
    </source>
</evidence>
<evidence type="ECO:0000256" key="2">
    <source>
        <dbReference type="SAM" id="MobiDB-lite"/>
    </source>
</evidence>
<feature type="compositionally biased region" description="Basic and acidic residues" evidence="2">
    <location>
        <begin position="546"/>
        <end position="563"/>
    </location>
</feature>
<reference evidence="3 4" key="1">
    <citation type="journal article" date="2013" name="Curr. Biol.">
        <title>The Genome of the Foraminiferan Reticulomyxa filosa.</title>
        <authorList>
            <person name="Glockner G."/>
            <person name="Hulsmann N."/>
            <person name="Schleicher M."/>
            <person name="Noegel A.A."/>
            <person name="Eichinger L."/>
            <person name="Gallinger C."/>
            <person name="Pawlowski J."/>
            <person name="Sierra R."/>
            <person name="Euteneuer U."/>
            <person name="Pillet L."/>
            <person name="Moustafa A."/>
            <person name="Platzer M."/>
            <person name="Groth M."/>
            <person name="Szafranski K."/>
            <person name="Schliwa M."/>
        </authorList>
    </citation>
    <scope>NUCLEOTIDE SEQUENCE [LARGE SCALE GENOMIC DNA]</scope>
</reference>
<feature type="region of interest" description="Disordered" evidence="2">
    <location>
        <begin position="24"/>
        <end position="44"/>
    </location>
</feature>
<organism evidence="3 4">
    <name type="scientific">Reticulomyxa filosa</name>
    <dbReference type="NCBI Taxonomy" id="46433"/>
    <lineage>
        <taxon>Eukaryota</taxon>
        <taxon>Sar</taxon>
        <taxon>Rhizaria</taxon>
        <taxon>Retaria</taxon>
        <taxon>Foraminifera</taxon>
        <taxon>Monothalamids</taxon>
        <taxon>Reticulomyxidae</taxon>
        <taxon>Reticulomyxa</taxon>
    </lineage>
</organism>
<keyword evidence="4" id="KW-1185">Reference proteome</keyword>
<keyword evidence="1" id="KW-0539">Nucleus</keyword>
<dbReference type="PANTHER" id="PTHR13457">
    <property type="entry name" value="BAP28"/>
    <property type="match status" value="1"/>
</dbReference>
<protein>
    <recommendedName>
        <fullName evidence="1">HEAT repeat-containing protein 1</fullName>
    </recommendedName>
</protein>
<dbReference type="GO" id="GO:0034455">
    <property type="term" value="C:t-UTP complex"/>
    <property type="evidence" value="ECO:0007669"/>
    <property type="project" value="TreeGrafter"/>
</dbReference>
<keyword evidence="1" id="KW-0687">Ribonucleoprotein</keyword>
<comment type="caution">
    <text evidence="3">The sequence shown here is derived from an EMBL/GenBank/DDBJ whole genome shotgun (WGS) entry which is preliminary data.</text>
</comment>
<comment type="function">
    <text evidence="1">Involved in nucleolar processing of pre-18S ribosomal RNA.</text>
</comment>
<name>X6N4L7_RETFI</name>
<sequence>MPFKEKSQPVFKGVTTEGPNLLRRKGTVHKRHGHTKPGGKKQTTINLSTRKNSNLRNQLAVLRQSSRPVADKPLKTKSSALVQKLQWEKLKAAPQTFKNLSKRSLLFSVEQTAKIDRITIYYIALSGLNELCEVDGRFNSFHQTIFSPQTLELFLKKGKRAEENFFFFYKNNQGRTPPPFFLKKKLCAPKRRGGDVVRGRVYYIAILRKRNETYDRGQEEDNKVQKKTDEEVIRLLRLLCPYFLLESAHKVLEYLVRYHKVHLNYSTYCLECCLPYHRTTTFGRFIQLLEFPTHEWQLLLTNCQKEGSPLDTQILIHQCIIDSSILNFIGQMAENVLQLPAYFAPHSQVGTVERSTSFPHSVTFSFFVTIVLRIFRFVVKEKQHQLNHFMLLILPRVIRGINLSVSSSSSPSNDPKCMFEWRLSCIMIMIYICSICQLERNRMAQLLNAFICDPMYLKPESLSGPVMETLMMAVDYLVSSQRLRALPSLSFYRLARYHHITMHSNEFTFGTLCDVWNRLALKFQLSLPTLIANQLLSYVNNNNNNKDNDNNEDNDAKDQDSAKMDIDASSSTPTLYHDFLIHLLTNFQFTHDDKVKLANSLLSIMLSAGSDRQKEFQFYYIFSTKKEIFFFN</sequence>
<keyword evidence="1" id="KW-0698">rRNA processing</keyword>
<dbReference type="PANTHER" id="PTHR13457:SF1">
    <property type="entry name" value="HEAT REPEAT-CONTAINING PROTEIN 1"/>
    <property type="match status" value="1"/>
</dbReference>
<gene>
    <name evidence="3" type="ORF">RFI_16514</name>
</gene>
<dbReference type="EMBL" id="ASPP01012335">
    <property type="protein sequence ID" value="ETO20704.1"/>
    <property type="molecule type" value="Genomic_DNA"/>
</dbReference>
<dbReference type="GO" id="GO:0032040">
    <property type="term" value="C:small-subunit processome"/>
    <property type="evidence" value="ECO:0007669"/>
    <property type="project" value="TreeGrafter"/>
</dbReference>
<comment type="similarity">
    <text evidence="1">Belongs to the HEATR1/UTP10 family.</text>
</comment>
<dbReference type="Proteomes" id="UP000023152">
    <property type="component" value="Unassembled WGS sequence"/>
</dbReference>
<comment type="subcellular location">
    <subcellularLocation>
        <location evidence="1">Nucleus</location>
        <location evidence="1">Nucleolus</location>
    </subcellularLocation>
</comment>
<accession>X6N4L7</accession>
<dbReference type="InterPro" id="IPR040191">
    <property type="entry name" value="UTP10"/>
</dbReference>
<feature type="region of interest" description="Disordered" evidence="2">
    <location>
        <begin position="542"/>
        <end position="563"/>
    </location>
</feature>
<dbReference type="GO" id="GO:0030515">
    <property type="term" value="F:snoRNA binding"/>
    <property type="evidence" value="ECO:0007669"/>
    <property type="project" value="TreeGrafter"/>
</dbReference>
<keyword evidence="1" id="KW-0690">Ribosome biogenesis</keyword>
<proteinExistence type="inferred from homology"/>